<dbReference type="RefSeq" id="WP_221244636.1">
    <property type="nucleotide sequence ID" value="NZ_BAAARH010000008.1"/>
</dbReference>
<proteinExistence type="predicted"/>
<gene>
    <name evidence="1" type="ORF">HD598_002185</name>
</gene>
<dbReference type="AlphaFoldDB" id="A0A7W8X132"/>
<evidence type="ECO:0000313" key="2">
    <source>
        <dbReference type="Proteomes" id="UP000580797"/>
    </source>
</evidence>
<evidence type="ECO:0008006" key="3">
    <source>
        <dbReference type="Google" id="ProtNLM"/>
    </source>
</evidence>
<comment type="caution">
    <text evidence="1">The sequence shown here is derived from an EMBL/GenBank/DDBJ whole genome shotgun (WGS) entry which is preliminary data.</text>
</comment>
<dbReference type="Pfam" id="PF16945">
    <property type="entry name" value="Phage_r1t_holin"/>
    <property type="match status" value="1"/>
</dbReference>
<name>A0A7W8X132_9MICC</name>
<dbReference type="InterPro" id="IPR020109">
    <property type="entry name" value="Holin_r1t"/>
</dbReference>
<evidence type="ECO:0000313" key="1">
    <source>
        <dbReference type="EMBL" id="MBB5513498.1"/>
    </source>
</evidence>
<sequence>MLWTSAFWKGAAERAIKTFAQVLASYFAVGTTGLIEFNWITSLSLAGGALVASLLTSIGNAEFTAGTSYDGKYVDVSE</sequence>
<organism evidence="1 2">
    <name type="scientific">Neomicrococcus aestuarii</name>
    <dbReference type="NCBI Taxonomy" id="556325"/>
    <lineage>
        <taxon>Bacteria</taxon>
        <taxon>Bacillati</taxon>
        <taxon>Actinomycetota</taxon>
        <taxon>Actinomycetes</taxon>
        <taxon>Micrococcales</taxon>
        <taxon>Micrococcaceae</taxon>
        <taxon>Neomicrococcus</taxon>
    </lineage>
</organism>
<reference evidence="1 2" key="1">
    <citation type="submission" date="2020-08" db="EMBL/GenBank/DDBJ databases">
        <title>Sequencing the genomes of 1000 actinobacteria strains.</title>
        <authorList>
            <person name="Klenk H.-P."/>
        </authorList>
    </citation>
    <scope>NUCLEOTIDE SEQUENCE [LARGE SCALE GENOMIC DNA]</scope>
    <source>
        <strain evidence="1 2">DSM 105783</strain>
    </source>
</reference>
<accession>A0A7W8X132</accession>
<dbReference type="EMBL" id="JACHDR010000001">
    <property type="protein sequence ID" value="MBB5513498.1"/>
    <property type="molecule type" value="Genomic_DNA"/>
</dbReference>
<protein>
    <recommendedName>
        <fullName evidence="3">Holin</fullName>
    </recommendedName>
</protein>
<dbReference type="Proteomes" id="UP000580797">
    <property type="component" value="Unassembled WGS sequence"/>
</dbReference>